<reference evidence="2 3" key="1">
    <citation type="journal article" date="2018" name="Evol. Lett.">
        <title>Horizontal gene cluster transfer increased hallucinogenic mushroom diversity.</title>
        <authorList>
            <person name="Reynolds H.T."/>
            <person name="Vijayakumar V."/>
            <person name="Gluck-Thaler E."/>
            <person name="Korotkin H.B."/>
            <person name="Matheny P.B."/>
            <person name="Slot J.C."/>
        </authorList>
    </citation>
    <scope>NUCLEOTIDE SEQUENCE [LARGE SCALE GENOMIC DNA]</scope>
    <source>
        <strain evidence="2 3">2629</strain>
    </source>
</reference>
<protein>
    <submittedName>
        <fullName evidence="2">Uncharacterized protein</fullName>
    </submittedName>
</protein>
<feature type="compositionally biased region" description="Polar residues" evidence="1">
    <location>
        <begin position="35"/>
        <end position="52"/>
    </location>
</feature>
<dbReference type="EMBL" id="NHTK01005946">
    <property type="protein sequence ID" value="PPQ70638.1"/>
    <property type="molecule type" value="Genomic_DNA"/>
</dbReference>
<dbReference type="AlphaFoldDB" id="A0A409VWM6"/>
<feature type="region of interest" description="Disordered" evidence="1">
    <location>
        <begin position="35"/>
        <end position="67"/>
    </location>
</feature>
<dbReference type="InParanoid" id="A0A409VWM6"/>
<keyword evidence="3" id="KW-1185">Reference proteome</keyword>
<dbReference type="OrthoDB" id="10552439at2759"/>
<sequence>MLQHDLPRLLTYFILSISVLIDRLGTYAVPMYASSSSQPPRLSHHTWQSSQAAYHRLPPPAGSTPAEKGRCSLLESVHYDPASRRMVSNGPYHDALPEPDSVRYARFFATYRPTPQSPLPVDFPFGTEHDEPYKCQHQLTSADRQDEKAPAATGILCSVSGSSSNMMMKIIRNVRFDYNQNGLSIPARVQWEIIALKKTERLGSPMLHQWGYWMDPRTVKRSPNNPNALTAIGEIYISISKEEGNVLAEFPPYSRLNDQRQKDAFLRELKRLVAVQIVYYATYHGIFHG</sequence>
<dbReference type="Proteomes" id="UP000284842">
    <property type="component" value="Unassembled WGS sequence"/>
</dbReference>
<proteinExistence type="predicted"/>
<accession>A0A409VWM6</accession>
<evidence type="ECO:0000313" key="2">
    <source>
        <dbReference type="EMBL" id="PPQ70638.1"/>
    </source>
</evidence>
<name>A0A409VWM6_9AGAR</name>
<evidence type="ECO:0000313" key="3">
    <source>
        <dbReference type="Proteomes" id="UP000284842"/>
    </source>
</evidence>
<evidence type="ECO:0000256" key="1">
    <source>
        <dbReference type="SAM" id="MobiDB-lite"/>
    </source>
</evidence>
<gene>
    <name evidence="2" type="ORF">CVT24_000682</name>
</gene>
<organism evidence="2 3">
    <name type="scientific">Panaeolus cyanescens</name>
    <dbReference type="NCBI Taxonomy" id="181874"/>
    <lineage>
        <taxon>Eukaryota</taxon>
        <taxon>Fungi</taxon>
        <taxon>Dikarya</taxon>
        <taxon>Basidiomycota</taxon>
        <taxon>Agaricomycotina</taxon>
        <taxon>Agaricomycetes</taxon>
        <taxon>Agaricomycetidae</taxon>
        <taxon>Agaricales</taxon>
        <taxon>Agaricineae</taxon>
        <taxon>Galeropsidaceae</taxon>
        <taxon>Panaeolus</taxon>
    </lineage>
</organism>
<comment type="caution">
    <text evidence="2">The sequence shown here is derived from an EMBL/GenBank/DDBJ whole genome shotgun (WGS) entry which is preliminary data.</text>
</comment>